<reference evidence="1" key="1">
    <citation type="submission" date="2014-09" db="EMBL/GenBank/DDBJ databases">
        <authorList>
            <person name="Magalhaes I.L.F."/>
            <person name="Oliveira U."/>
            <person name="Santos F.R."/>
            <person name="Vidigal T.H.D.A."/>
            <person name="Brescovit A.D."/>
            <person name="Santos A.J."/>
        </authorList>
    </citation>
    <scope>NUCLEOTIDE SEQUENCE</scope>
    <source>
        <tissue evidence="1">Shoot tissue taken approximately 20 cm above the soil surface</tissue>
    </source>
</reference>
<proteinExistence type="predicted"/>
<accession>A0A0A9F1Y2</accession>
<sequence length="20" mass="2239">MITSGLQPCLKRGQNGYQLM</sequence>
<name>A0A0A9F1Y2_ARUDO</name>
<dbReference type="EMBL" id="GBRH01191544">
    <property type="protein sequence ID" value="JAE06352.1"/>
    <property type="molecule type" value="Transcribed_RNA"/>
</dbReference>
<reference evidence="1" key="2">
    <citation type="journal article" date="2015" name="Data Brief">
        <title>Shoot transcriptome of the giant reed, Arundo donax.</title>
        <authorList>
            <person name="Barrero R.A."/>
            <person name="Guerrero F.D."/>
            <person name="Moolhuijzen P."/>
            <person name="Goolsby J.A."/>
            <person name="Tidwell J."/>
            <person name="Bellgard S.E."/>
            <person name="Bellgard M.I."/>
        </authorList>
    </citation>
    <scope>NUCLEOTIDE SEQUENCE</scope>
    <source>
        <tissue evidence="1">Shoot tissue taken approximately 20 cm above the soil surface</tissue>
    </source>
</reference>
<organism evidence="1">
    <name type="scientific">Arundo donax</name>
    <name type="common">Giant reed</name>
    <name type="synonym">Donax arundinaceus</name>
    <dbReference type="NCBI Taxonomy" id="35708"/>
    <lineage>
        <taxon>Eukaryota</taxon>
        <taxon>Viridiplantae</taxon>
        <taxon>Streptophyta</taxon>
        <taxon>Embryophyta</taxon>
        <taxon>Tracheophyta</taxon>
        <taxon>Spermatophyta</taxon>
        <taxon>Magnoliopsida</taxon>
        <taxon>Liliopsida</taxon>
        <taxon>Poales</taxon>
        <taxon>Poaceae</taxon>
        <taxon>PACMAD clade</taxon>
        <taxon>Arundinoideae</taxon>
        <taxon>Arundineae</taxon>
        <taxon>Arundo</taxon>
    </lineage>
</organism>
<evidence type="ECO:0000313" key="1">
    <source>
        <dbReference type="EMBL" id="JAE06352.1"/>
    </source>
</evidence>
<protein>
    <submittedName>
        <fullName evidence="1">Uncharacterized protein</fullName>
    </submittedName>
</protein>
<dbReference type="AlphaFoldDB" id="A0A0A9F1Y2"/>